<keyword evidence="1" id="KW-0378">Hydrolase</keyword>
<evidence type="ECO:0000256" key="1">
    <source>
        <dbReference type="ARBA" id="ARBA00022801"/>
    </source>
</evidence>
<sequence>MGSNDDDDVDGGVRFVLTQQDFQLILICIVRVGVAAACVLRLVGDFHESRSDGRTRMDAALMMTRRHGAVPLVLYLFVDTLGSFLENFEALLELRLILLGLWAGRVMVTRALLLDPMGREARIDALEALAPFLRVVALAGGVASFVLRSPALGRRAVASRGVLCVLDGSALLGAAFVAALAARMLVPVRRALQAEKKNEAEIAAARAALAARDLAGVEADGRAGALACASLISQKRSLVRLLGFAVLAAAAAAGLLEFHLAEALGFARPGRELDRIDGPREGAFQYLYAVAELALPVYWILLMQPLFARHGAPPPGPAKRDDDVEADKARRWARWAPSGRSGDFCGAELAPPDEVHNPAHDRDSSRDTDVELVAPRASRSSGLRMPTRQPSELRRKGTVVELRVPARVRAEELFLLDELAGSPVAALFAGRDSFVVAYERRRKLGDAGDGAVWRELARSDVVRNETNPTFAVALHVECFPDEQLELGFALANLAASDTARSPEPEWSGYSDGEHHRDCPPVFMEEERVEDHRVVGRAFVGCRELLAAATRGDGAFDPKRDGLPTIWRPARAGDAFELSAPIAPSIWRDAPAHRAKLGVQNAFSNAKRLEVAVQWLAKITQKMQSAASTYSRLAEGYEAGALCDADGGQPVQNFKASTLKKSAALAFVPINLHIQLFVVDPNDEARTPTVDAIATCGAFAAHASKFKRGGVAQLKRDFEARARLLRKRAERDEAAKEEEAKAWEAQKAEAAAAASTTAGGAAAPRTHFAPDESARKADEGRRAHFAPDPVRPAVVERPSDHYERPSDVYAAAAAADVDRPSDLDRERSSERLSTASSASDDGDDFGDDTPPPPRAEPRRSTRLSLFSLFSGAGPDTPVSTPGNETFKTRPDTPRQQSNLTKMLRRHTNVFLGQSPFAAAVRDGRDAWPMDLAEVPLDGKLIELDCAIQLRLDQVGAVDQLDRCGLVLVGHAPGEPKAPPRVSLAGPRRNDATLYLSVDGRILDVMVPARDPDARVPLALVPVLFSQGINEMQSIANTGVSGDPAFQEDINRAALGRLEKHVEDVVLYFDGDFDDGRSSGLDRRLDGTLEQLQDDLEDLKDLVARSLHASRKHWQNIVGGEVVAKKHWQILVAAADLVRAAGGVRVTSCKSGKDRTGMSVTFEQVRLARKHLDCGDDDVDRVLYLSRLHGTRLENARKNTGRPVFAFNLFQVGMLPAVYRPPLAVANKAVAS</sequence>
<feature type="transmembrane region" description="Helical" evidence="5">
    <location>
        <begin position="64"/>
        <end position="84"/>
    </location>
</feature>
<feature type="compositionally biased region" description="Low complexity" evidence="4">
    <location>
        <begin position="747"/>
        <end position="762"/>
    </location>
</feature>
<feature type="region of interest" description="Disordered" evidence="4">
    <location>
        <begin position="346"/>
        <end position="394"/>
    </location>
</feature>
<feature type="coiled-coil region" evidence="3">
    <location>
        <begin position="1080"/>
        <end position="1107"/>
    </location>
</feature>
<evidence type="ECO:0000256" key="2">
    <source>
        <dbReference type="ARBA" id="ARBA00023098"/>
    </source>
</evidence>
<keyword evidence="5" id="KW-1133">Transmembrane helix</keyword>
<feature type="transmembrane region" description="Helical" evidence="5">
    <location>
        <begin position="22"/>
        <end position="43"/>
    </location>
</feature>
<feature type="transmembrane region" description="Helical" evidence="5">
    <location>
        <begin position="159"/>
        <end position="182"/>
    </location>
</feature>
<keyword evidence="5" id="KW-0472">Membrane</keyword>
<keyword evidence="7" id="KW-1185">Reference proteome</keyword>
<proteinExistence type="predicted"/>
<feature type="compositionally biased region" description="Basic and acidic residues" evidence="4">
    <location>
        <begin position="729"/>
        <end position="746"/>
    </location>
</feature>
<evidence type="ECO:0000256" key="4">
    <source>
        <dbReference type="SAM" id="MobiDB-lite"/>
    </source>
</evidence>
<dbReference type="InterPro" id="IPR039034">
    <property type="entry name" value="INPP4"/>
</dbReference>
<feature type="transmembrane region" description="Helical" evidence="5">
    <location>
        <begin position="125"/>
        <end position="147"/>
    </location>
</feature>
<evidence type="ECO:0000313" key="6">
    <source>
        <dbReference type="EMBL" id="KAK7230399.1"/>
    </source>
</evidence>
<keyword evidence="2" id="KW-0443">Lipid metabolism</keyword>
<feature type="region of interest" description="Disordered" evidence="4">
    <location>
        <begin position="729"/>
        <end position="895"/>
    </location>
</feature>
<comment type="caution">
    <text evidence="6">The sequence shown here is derived from an EMBL/GenBank/DDBJ whole genome shotgun (WGS) entry which is preliminary data.</text>
</comment>
<dbReference type="PANTHER" id="PTHR12187:SF11">
    <property type="entry name" value="PHOSPHATIDYLINOSITOL-3,4-BISPHOSPHATE 4-PHOSPHATASE"/>
    <property type="match status" value="1"/>
</dbReference>
<evidence type="ECO:0008006" key="8">
    <source>
        <dbReference type="Google" id="ProtNLM"/>
    </source>
</evidence>
<feature type="compositionally biased region" description="Basic and acidic residues" evidence="4">
    <location>
        <begin position="767"/>
        <end position="781"/>
    </location>
</feature>
<accession>A0ABR1FGL0</accession>
<evidence type="ECO:0000256" key="3">
    <source>
        <dbReference type="SAM" id="Coils"/>
    </source>
</evidence>
<keyword evidence="5" id="KW-0812">Transmembrane</keyword>
<name>A0ABR1FGL0_AURAN</name>
<organism evidence="6 7">
    <name type="scientific">Aureococcus anophagefferens</name>
    <name type="common">Harmful bloom alga</name>
    <dbReference type="NCBI Taxonomy" id="44056"/>
    <lineage>
        <taxon>Eukaryota</taxon>
        <taxon>Sar</taxon>
        <taxon>Stramenopiles</taxon>
        <taxon>Ochrophyta</taxon>
        <taxon>Pelagophyceae</taxon>
        <taxon>Pelagomonadales</taxon>
        <taxon>Pelagomonadaceae</taxon>
        <taxon>Aureococcus</taxon>
    </lineage>
</organism>
<feature type="transmembrane region" description="Helical" evidence="5">
    <location>
        <begin position="241"/>
        <end position="261"/>
    </location>
</feature>
<feature type="compositionally biased region" description="Basic and acidic residues" evidence="4">
    <location>
        <begin position="815"/>
        <end position="829"/>
    </location>
</feature>
<feature type="compositionally biased region" description="Basic and acidic residues" evidence="4">
    <location>
        <begin position="796"/>
        <end position="805"/>
    </location>
</feature>
<evidence type="ECO:0000313" key="7">
    <source>
        <dbReference type="Proteomes" id="UP001363151"/>
    </source>
</evidence>
<dbReference type="PANTHER" id="PTHR12187">
    <property type="entry name" value="AGAP000124-PA"/>
    <property type="match status" value="1"/>
</dbReference>
<evidence type="ECO:0000256" key="5">
    <source>
        <dbReference type="SAM" id="Phobius"/>
    </source>
</evidence>
<protein>
    <recommendedName>
        <fullName evidence="8">C2 domain-containing protein</fullName>
    </recommendedName>
</protein>
<dbReference type="EMBL" id="JBBJCI010000435">
    <property type="protein sequence ID" value="KAK7230399.1"/>
    <property type="molecule type" value="Genomic_DNA"/>
</dbReference>
<gene>
    <name evidence="6" type="ORF">SO694_00182042</name>
</gene>
<feature type="transmembrane region" description="Helical" evidence="5">
    <location>
        <begin position="96"/>
        <end position="113"/>
    </location>
</feature>
<feature type="compositionally biased region" description="Basic and acidic residues" evidence="4">
    <location>
        <begin position="353"/>
        <end position="369"/>
    </location>
</feature>
<keyword evidence="3" id="KW-0175">Coiled coil</keyword>
<reference evidence="6 7" key="1">
    <citation type="submission" date="2024-03" db="EMBL/GenBank/DDBJ databases">
        <title>Aureococcus anophagefferens CCMP1851 and Kratosvirus quantuckense: Draft genome of a second virus-susceptible host strain in the model system.</title>
        <authorList>
            <person name="Chase E."/>
            <person name="Truchon A.R."/>
            <person name="Schepens W."/>
            <person name="Wilhelm S.W."/>
        </authorList>
    </citation>
    <scope>NUCLEOTIDE SEQUENCE [LARGE SCALE GENOMIC DNA]</scope>
    <source>
        <strain evidence="6 7">CCMP1851</strain>
    </source>
</reference>
<dbReference type="Proteomes" id="UP001363151">
    <property type="component" value="Unassembled WGS sequence"/>
</dbReference>